<feature type="compositionally biased region" description="Low complexity" evidence="6">
    <location>
        <begin position="338"/>
        <end position="347"/>
    </location>
</feature>
<accession>A0A641ARQ5</accession>
<evidence type="ECO:0000256" key="6">
    <source>
        <dbReference type="SAM" id="MobiDB-lite"/>
    </source>
</evidence>
<dbReference type="GO" id="GO:0022857">
    <property type="term" value="F:transmembrane transporter activity"/>
    <property type="evidence" value="ECO:0007669"/>
    <property type="project" value="InterPro"/>
</dbReference>
<proteinExistence type="predicted"/>
<dbReference type="EMBL" id="SDPP02000001">
    <property type="protein sequence ID" value="KAA1379893.1"/>
    <property type="molecule type" value="Genomic_DNA"/>
</dbReference>
<dbReference type="GO" id="GO:0005886">
    <property type="term" value="C:plasma membrane"/>
    <property type="evidence" value="ECO:0007669"/>
    <property type="project" value="UniProtKB-SubCell"/>
</dbReference>
<evidence type="ECO:0000313" key="8">
    <source>
        <dbReference type="EMBL" id="KAA1379893.1"/>
    </source>
</evidence>
<evidence type="ECO:0000256" key="1">
    <source>
        <dbReference type="ARBA" id="ARBA00004651"/>
    </source>
</evidence>
<dbReference type="Pfam" id="PF02653">
    <property type="entry name" value="BPD_transp_2"/>
    <property type="match status" value="1"/>
</dbReference>
<feature type="transmembrane region" description="Helical" evidence="7">
    <location>
        <begin position="52"/>
        <end position="84"/>
    </location>
</feature>
<comment type="subcellular location">
    <subcellularLocation>
        <location evidence="1">Cell membrane</location>
        <topology evidence="1">Multi-pass membrane protein</topology>
    </subcellularLocation>
</comment>
<dbReference type="OrthoDB" id="3468954at2"/>
<evidence type="ECO:0000256" key="2">
    <source>
        <dbReference type="ARBA" id="ARBA00022475"/>
    </source>
</evidence>
<dbReference type="AlphaFoldDB" id="A0A641ARQ5"/>
<evidence type="ECO:0000313" key="9">
    <source>
        <dbReference type="Proteomes" id="UP001515100"/>
    </source>
</evidence>
<dbReference type="RefSeq" id="WP_129179840.1">
    <property type="nucleotide sequence ID" value="NZ_JAGIOG010000001.1"/>
</dbReference>
<keyword evidence="4 7" id="KW-1133">Transmembrane helix</keyword>
<reference evidence="8" key="1">
    <citation type="submission" date="2019-09" db="EMBL/GenBank/DDBJ databases">
        <authorList>
            <person name="Li J."/>
        </authorList>
    </citation>
    <scope>NUCLEOTIDE SEQUENCE [LARGE SCALE GENOMIC DNA]</scope>
    <source>
        <strain evidence="8">NRBC 14897</strain>
    </source>
</reference>
<feature type="transmembrane region" description="Helical" evidence="7">
    <location>
        <begin position="12"/>
        <end position="32"/>
    </location>
</feature>
<feature type="transmembrane region" description="Helical" evidence="7">
    <location>
        <begin position="245"/>
        <end position="262"/>
    </location>
</feature>
<dbReference type="PANTHER" id="PTHR32196">
    <property type="entry name" value="ABC TRANSPORTER PERMEASE PROTEIN YPHD-RELATED-RELATED"/>
    <property type="match status" value="1"/>
</dbReference>
<keyword evidence="9" id="KW-1185">Reference proteome</keyword>
<feature type="transmembrane region" description="Helical" evidence="7">
    <location>
        <begin position="294"/>
        <end position="313"/>
    </location>
</feature>
<dbReference type="Proteomes" id="UP001515100">
    <property type="component" value="Unassembled WGS sequence"/>
</dbReference>
<protein>
    <submittedName>
        <fullName evidence="8">ABC transporter permease</fullName>
    </submittedName>
</protein>
<dbReference type="InterPro" id="IPR001851">
    <property type="entry name" value="ABC_transp_permease"/>
</dbReference>
<evidence type="ECO:0000256" key="4">
    <source>
        <dbReference type="ARBA" id="ARBA00022989"/>
    </source>
</evidence>
<gene>
    <name evidence="8" type="ORF">ESP62_001390</name>
</gene>
<sequence length="357" mass="37018">MSSSTTMRSLLSPRRVSILYLLAAEFVIFGLWNPDLFLSTVTMQNVASSQAVVGILALAALVPFIAGEFDITIGTNMALSAAIVAQQTSQHPDRSLLLICVVAVIACGVVGLANGLIVARLNVNSFITTLAMSQVLAALALKISENQQVLAKLPQGFVDAGQGKHWGIPNAAYCTLVLGVVLWYVLGHTVLGRHLFAAGANREAARLSGIRTEGLVIGSFVASGLIAGVAGVVYIAQIGTFSNSVGAPFIFPAFAAIFLGATQFNFRPNVLGTLLAIFTLALGVQGLQLSSDTGQFWITPMFNGVALLIAVVFSRRQAAAPLAADAADPQVDSEAGPAVGDAGADLSAADDRATVHD</sequence>
<evidence type="ECO:0000256" key="3">
    <source>
        <dbReference type="ARBA" id="ARBA00022692"/>
    </source>
</evidence>
<keyword evidence="2" id="KW-1003">Cell membrane</keyword>
<evidence type="ECO:0000256" key="5">
    <source>
        <dbReference type="ARBA" id="ARBA00023136"/>
    </source>
</evidence>
<feature type="transmembrane region" description="Helical" evidence="7">
    <location>
        <begin position="269"/>
        <end position="288"/>
    </location>
</feature>
<feature type="region of interest" description="Disordered" evidence="6">
    <location>
        <begin position="324"/>
        <end position="357"/>
    </location>
</feature>
<feature type="transmembrane region" description="Helical" evidence="7">
    <location>
        <begin position="96"/>
        <end position="117"/>
    </location>
</feature>
<feature type="transmembrane region" description="Helical" evidence="7">
    <location>
        <begin position="215"/>
        <end position="239"/>
    </location>
</feature>
<name>A0A641ARQ5_9ACTN</name>
<comment type="caution">
    <text evidence="8">The sequence shown here is derived from an EMBL/GenBank/DDBJ whole genome shotgun (WGS) entry which is preliminary data.</text>
</comment>
<organism evidence="8 9">
    <name type="scientific">Aeromicrobium fastidiosum</name>
    <dbReference type="NCBI Taxonomy" id="52699"/>
    <lineage>
        <taxon>Bacteria</taxon>
        <taxon>Bacillati</taxon>
        <taxon>Actinomycetota</taxon>
        <taxon>Actinomycetes</taxon>
        <taxon>Propionibacteriales</taxon>
        <taxon>Nocardioidaceae</taxon>
        <taxon>Aeromicrobium</taxon>
    </lineage>
</organism>
<evidence type="ECO:0000256" key="7">
    <source>
        <dbReference type="SAM" id="Phobius"/>
    </source>
</evidence>
<dbReference type="CDD" id="cd06579">
    <property type="entry name" value="TM_PBP1_transp_AraH_like"/>
    <property type="match status" value="1"/>
</dbReference>
<keyword evidence="5 7" id="KW-0472">Membrane</keyword>
<keyword evidence="3 7" id="KW-0812">Transmembrane</keyword>